<keyword evidence="7" id="KW-0735">Signal-anchor</keyword>
<evidence type="ECO:0000256" key="7">
    <source>
        <dbReference type="ARBA" id="ARBA00022968"/>
    </source>
</evidence>
<dbReference type="EMBL" id="CM017696">
    <property type="protein sequence ID" value="TYH03112.1"/>
    <property type="molecule type" value="Genomic_DNA"/>
</dbReference>
<comment type="similarity">
    <text evidence="3">Belongs to the glycosyltransferase GT106 family.</text>
</comment>
<name>A0A5D2FCF4_GOSDA</name>
<dbReference type="GO" id="GO:0016020">
    <property type="term" value="C:membrane"/>
    <property type="evidence" value="ECO:0007669"/>
    <property type="project" value="UniProtKB-SubCell"/>
</dbReference>
<sequence>MSSGVASDCANGKPVLGCPSTTRRRVSDLPITPESDSNNLSSSSDHHALAYNDEEADNPNGLQSMIRNLLLRRKLLSLFSWVSDTCHWAFVMAHSLRSGRNAGRNILSALLLVAVVLFFLKASRLSNHAKWGRDNGLLILQTFTEDRTLAQHIIAETNVESQAEHSMPKGVIERTPEIWRKPDSEKYHQCVSRPKNRIRTGSKTNGYIIVHANGGLNQMRTGICDMVAVARIMNATLVLPSLDHDSFWKDPSDFKEIFDWKHFINVLKDDIEIVEHLPLSYRTMKPFVMAPVSWSQASYYRREVLPLLKRHKVIKFTHTDSRLADNGLATSIQRLRCRANYEALRYTIEIEDLGQTLVDRLRKNNEPYIALHLRYEKDMLAFTGCIHNLTAEEGDELTVMRYNVKHWKEKEIDSEERRSQGGCPMTPREAAMFLKAMGYPSTTPVYIVAGEIYGSNSMATLRAEYPNIFSHSTLATEEELELVKPYQNRLAALDYIVAFESDVFVYTYDGNMAKATQGHRRFEGFRKTINPNRQNFVKLIDQLDAGVISSEEFSLEVKSLHFDRLGAPYLRQLGESPRLEENFYANPLPGCICKRSQEKQTSSLKLERTLSSVQRRYLR</sequence>
<evidence type="ECO:0000256" key="9">
    <source>
        <dbReference type="ARBA" id="ARBA00023136"/>
    </source>
</evidence>
<protein>
    <recommendedName>
        <fullName evidence="13">O-fucosyltransferase family protein</fullName>
    </recommendedName>
</protein>
<dbReference type="Pfam" id="PF10250">
    <property type="entry name" value="O-FucT"/>
    <property type="match status" value="1"/>
</dbReference>
<keyword evidence="9" id="KW-0472">Membrane</keyword>
<proteinExistence type="inferred from homology"/>
<dbReference type="FunFam" id="3.40.50.11350:FF:000011">
    <property type="entry name" value="O-fucosyltransferase 28"/>
    <property type="match status" value="1"/>
</dbReference>
<dbReference type="InterPro" id="IPR024709">
    <property type="entry name" value="FucosylTrfase_pln"/>
</dbReference>
<evidence type="ECO:0000256" key="4">
    <source>
        <dbReference type="ARBA" id="ARBA00022676"/>
    </source>
</evidence>
<dbReference type="Proteomes" id="UP000323506">
    <property type="component" value="Chromosome A09"/>
</dbReference>
<comment type="subcellular location">
    <subcellularLocation>
        <location evidence="1">Membrane</location>
        <topology evidence="1">Single-pass type II membrane protein</topology>
    </subcellularLocation>
</comment>
<evidence type="ECO:0000256" key="6">
    <source>
        <dbReference type="ARBA" id="ARBA00022692"/>
    </source>
</evidence>
<dbReference type="AlphaFoldDB" id="A0A5D2FCF4"/>
<evidence type="ECO:0000256" key="3">
    <source>
        <dbReference type="ARBA" id="ARBA00007737"/>
    </source>
</evidence>
<evidence type="ECO:0000256" key="11">
    <source>
        <dbReference type="ARBA" id="ARBA00023253"/>
    </source>
</evidence>
<keyword evidence="5" id="KW-0808">Transferase</keyword>
<gene>
    <name evidence="15" type="ORF">ES288_A09G195100v1</name>
</gene>
<keyword evidence="6" id="KW-0812">Transmembrane</keyword>
<organism evidence="15 16">
    <name type="scientific">Gossypium darwinii</name>
    <name type="common">Darwin's cotton</name>
    <name type="synonym">Gossypium barbadense var. darwinii</name>
    <dbReference type="NCBI Taxonomy" id="34276"/>
    <lineage>
        <taxon>Eukaryota</taxon>
        <taxon>Viridiplantae</taxon>
        <taxon>Streptophyta</taxon>
        <taxon>Embryophyta</taxon>
        <taxon>Tracheophyta</taxon>
        <taxon>Spermatophyta</taxon>
        <taxon>Magnoliopsida</taxon>
        <taxon>eudicotyledons</taxon>
        <taxon>Gunneridae</taxon>
        <taxon>Pentapetalae</taxon>
        <taxon>rosids</taxon>
        <taxon>malvids</taxon>
        <taxon>Malvales</taxon>
        <taxon>Malvaceae</taxon>
        <taxon>Malvoideae</taxon>
        <taxon>Gossypium</taxon>
    </lineage>
</organism>
<dbReference type="PANTHER" id="PTHR31741">
    <property type="entry name" value="OS02G0726500 PROTEIN-RELATED"/>
    <property type="match status" value="1"/>
</dbReference>
<dbReference type="PANTHER" id="PTHR31741:SF4">
    <property type="entry name" value="O-FUCOSYLTRANSFERASE 28"/>
    <property type="match status" value="1"/>
</dbReference>
<keyword evidence="10" id="KW-0325">Glycoprotein</keyword>
<accession>A0A5D2FCF4</accession>
<reference evidence="15 16" key="1">
    <citation type="submission" date="2019-06" db="EMBL/GenBank/DDBJ databases">
        <title>WGS assembly of Gossypium darwinii.</title>
        <authorList>
            <person name="Chen Z.J."/>
            <person name="Sreedasyam A."/>
            <person name="Ando A."/>
            <person name="Song Q."/>
            <person name="De L."/>
            <person name="Hulse-Kemp A."/>
            <person name="Ding M."/>
            <person name="Ye W."/>
            <person name="Kirkbride R."/>
            <person name="Jenkins J."/>
            <person name="Plott C."/>
            <person name="Lovell J."/>
            <person name="Lin Y.-M."/>
            <person name="Vaughn R."/>
            <person name="Liu B."/>
            <person name="Li W."/>
            <person name="Simpson S."/>
            <person name="Scheffler B."/>
            <person name="Saski C."/>
            <person name="Grover C."/>
            <person name="Hu G."/>
            <person name="Conover J."/>
            <person name="Carlson J."/>
            <person name="Shu S."/>
            <person name="Boston L."/>
            <person name="Williams M."/>
            <person name="Peterson D."/>
            <person name="Mcgee K."/>
            <person name="Jones D."/>
            <person name="Wendel J."/>
            <person name="Stelly D."/>
            <person name="Grimwood J."/>
            <person name="Schmutz J."/>
        </authorList>
    </citation>
    <scope>NUCLEOTIDE SEQUENCE [LARGE SCALE GENOMIC DNA]</scope>
    <source>
        <strain evidence="15">1808015.09</strain>
    </source>
</reference>
<evidence type="ECO:0000256" key="1">
    <source>
        <dbReference type="ARBA" id="ARBA00004606"/>
    </source>
</evidence>
<evidence type="ECO:0000256" key="14">
    <source>
        <dbReference type="SAM" id="MobiDB-lite"/>
    </source>
</evidence>
<evidence type="ECO:0000256" key="12">
    <source>
        <dbReference type="ARBA" id="ARBA00023277"/>
    </source>
</evidence>
<keyword evidence="12" id="KW-0119">Carbohydrate metabolism</keyword>
<keyword evidence="11" id="KW-0294">Fucose metabolism</keyword>
<dbReference type="GO" id="GO:0016757">
    <property type="term" value="F:glycosyltransferase activity"/>
    <property type="evidence" value="ECO:0007669"/>
    <property type="project" value="UniProtKB-KW"/>
</dbReference>
<feature type="region of interest" description="Disordered" evidence="14">
    <location>
        <begin position="20"/>
        <end position="44"/>
    </location>
</feature>
<evidence type="ECO:0000256" key="8">
    <source>
        <dbReference type="ARBA" id="ARBA00022989"/>
    </source>
</evidence>
<evidence type="ECO:0000256" key="2">
    <source>
        <dbReference type="ARBA" id="ARBA00004881"/>
    </source>
</evidence>
<evidence type="ECO:0000256" key="10">
    <source>
        <dbReference type="ARBA" id="ARBA00023180"/>
    </source>
</evidence>
<evidence type="ECO:0000256" key="13">
    <source>
        <dbReference type="ARBA" id="ARBA00030350"/>
    </source>
</evidence>
<dbReference type="GO" id="GO:0006004">
    <property type="term" value="P:fucose metabolic process"/>
    <property type="evidence" value="ECO:0007669"/>
    <property type="project" value="UniProtKB-KW"/>
</dbReference>
<dbReference type="CDD" id="cd11299">
    <property type="entry name" value="O-FucT_plant"/>
    <property type="match status" value="1"/>
</dbReference>
<keyword evidence="8" id="KW-1133">Transmembrane helix</keyword>
<keyword evidence="4" id="KW-0328">Glycosyltransferase</keyword>
<dbReference type="InterPro" id="IPR019378">
    <property type="entry name" value="GDP-Fuc_O-FucTrfase"/>
</dbReference>
<comment type="pathway">
    <text evidence="2">Glycan metabolism.</text>
</comment>
<evidence type="ECO:0000313" key="15">
    <source>
        <dbReference type="EMBL" id="TYH03112.1"/>
    </source>
</evidence>
<dbReference type="GO" id="GO:0005737">
    <property type="term" value="C:cytoplasm"/>
    <property type="evidence" value="ECO:0007669"/>
    <property type="project" value="TreeGrafter"/>
</dbReference>
<keyword evidence="16" id="KW-1185">Reference proteome</keyword>
<evidence type="ECO:0000313" key="16">
    <source>
        <dbReference type="Proteomes" id="UP000323506"/>
    </source>
</evidence>
<evidence type="ECO:0000256" key="5">
    <source>
        <dbReference type="ARBA" id="ARBA00022679"/>
    </source>
</evidence>